<dbReference type="SMART" id="SM01006">
    <property type="entry name" value="AlcB"/>
    <property type="match status" value="1"/>
</dbReference>
<feature type="domain" description="N-acetyltransferase" evidence="7">
    <location>
        <begin position="2"/>
        <end position="177"/>
    </location>
</feature>
<evidence type="ECO:0000256" key="4">
    <source>
        <dbReference type="ARBA" id="ARBA00023251"/>
    </source>
</evidence>
<dbReference type="SUPFAM" id="SSF55729">
    <property type="entry name" value="Acyl-CoA N-acyltransferases (Nat)"/>
    <property type="match status" value="1"/>
</dbReference>
<dbReference type="GO" id="GO:0019290">
    <property type="term" value="P:siderophore biosynthetic process"/>
    <property type="evidence" value="ECO:0007669"/>
    <property type="project" value="InterPro"/>
</dbReference>
<dbReference type="GO" id="GO:0046677">
    <property type="term" value="P:response to antibiotic"/>
    <property type="evidence" value="ECO:0007669"/>
    <property type="project" value="UniProtKB-KW"/>
</dbReference>
<organism evidence="8 9">
    <name type="scientific">Prauserella cavernicola</name>
    <dbReference type="NCBI Taxonomy" id="2800127"/>
    <lineage>
        <taxon>Bacteria</taxon>
        <taxon>Bacillati</taxon>
        <taxon>Actinomycetota</taxon>
        <taxon>Actinomycetes</taxon>
        <taxon>Pseudonocardiales</taxon>
        <taxon>Pseudonocardiaceae</taxon>
        <taxon>Prauserella</taxon>
    </lineage>
</organism>
<sequence>MLSFRRTTREDLPVIQRWLRTPHVDRFWQHDTSDEAVERDFAGSIEGTEPSEDFVVELDGRPIGFAQRCRIFDYPDDHQDLIELADVPAGALTIDYFLGEPDVLGQGLGTGLVREFTRLCWAEYPDAPAIVVPVVASNVASWSALRSAGYNHTVTGHLEPENAADDGQHHVLRADRPR</sequence>
<dbReference type="Proteomes" id="UP000635245">
    <property type="component" value="Unassembled WGS sequence"/>
</dbReference>
<accession>A0A934QNY0</accession>
<evidence type="ECO:0000313" key="8">
    <source>
        <dbReference type="EMBL" id="MBK1783452.1"/>
    </source>
</evidence>
<proteinExistence type="predicted"/>
<comment type="function">
    <text evidence="1">Acyltransferase required for the direct transfer of medium- to long-chain fatty acyl moieties from a carrier protein (MbtL) on to the epsilon-amino group of lysine residue in the mycobactin core.</text>
</comment>
<dbReference type="PANTHER" id="PTHR31438:SF1">
    <property type="entry name" value="LYSINE N-ACYLTRANSFERASE C17G9.06C-RELATED"/>
    <property type="match status" value="1"/>
</dbReference>
<dbReference type="GO" id="GO:0016410">
    <property type="term" value="F:N-acyltransferase activity"/>
    <property type="evidence" value="ECO:0007669"/>
    <property type="project" value="TreeGrafter"/>
</dbReference>
<protein>
    <recommendedName>
        <fullName evidence="3">Lysine N-acyltransferase MbtK</fullName>
    </recommendedName>
    <alternativeName>
        <fullName evidence="5">Mycobactin synthase protein K</fullName>
    </alternativeName>
</protein>
<feature type="region of interest" description="Disordered" evidence="6">
    <location>
        <begin position="156"/>
        <end position="178"/>
    </location>
</feature>
<evidence type="ECO:0000256" key="3">
    <source>
        <dbReference type="ARBA" id="ARBA00020586"/>
    </source>
</evidence>
<dbReference type="InterPro" id="IPR019432">
    <property type="entry name" value="Acyltransferase_MbtK/IucB-like"/>
</dbReference>
<evidence type="ECO:0000256" key="1">
    <source>
        <dbReference type="ARBA" id="ARBA00003818"/>
    </source>
</evidence>
<feature type="compositionally biased region" description="Basic and acidic residues" evidence="6">
    <location>
        <begin position="166"/>
        <end position="178"/>
    </location>
</feature>
<evidence type="ECO:0000256" key="2">
    <source>
        <dbReference type="ARBA" id="ARBA00005102"/>
    </source>
</evidence>
<gene>
    <name evidence="8" type="ORF">JHE00_03870</name>
</gene>
<dbReference type="InterPro" id="IPR016181">
    <property type="entry name" value="Acyl_CoA_acyltransferase"/>
</dbReference>
<dbReference type="Gene3D" id="3.40.630.30">
    <property type="match status" value="1"/>
</dbReference>
<reference evidence="8" key="1">
    <citation type="submission" date="2020-12" db="EMBL/GenBank/DDBJ databases">
        <title>Prauserella sp. ASG 168, a novel actinomycete isolated from cave rock.</title>
        <authorList>
            <person name="Suriyachadkun C."/>
        </authorList>
    </citation>
    <scope>NUCLEOTIDE SEQUENCE</scope>
    <source>
        <strain evidence="8">ASG 168</strain>
    </source>
</reference>
<dbReference type="RefSeq" id="WP_200314775.1">
    <property type="nucleotide sequence ID" value="NZ_JAENJH010000001.1"/>
</dbReference>
<dbReference type="EMBL" id="JAENJH010000001">
    <property type="protein sequence ID" value="MBK1783452.1"/>
    <property type="molecule type" value="Genomic_DNA"/>
</dbReference>
<comment type="pathway">
    <text evidence="2">Siderophore biosynthesis; mycobactin biosynthesis.</text>
</comment>
<evidence type="ECO:0000256" key="6">
    <source>
        <dbReference type="SAM" id="MobiDB-lite"/>
    </source>
</evidence>
<evidence type="ECO:0000313" key="9">
    <source>
        <dbReference type="Proteomes" id="UP000635245"/>
    </source>
</evidence>
<comment type="caution">
    <text evidence="8">The sequence shown here is derived from an EMBL/GenBank/DDBJ whole genome shotgun (WGS) entry which is preliminary data.</text>
</comment>
<keyword evidence="4" id="KW-0046">Antibiotic resistance</keyword>
<evidence type="ECO:0000259" key="7">
    <source>
        <dbReference type="PROSITE" id="PS51186"/>
    </source>
</evidence>
<keyword evidence="9" id="KW-1185">Reference proteome</keyword>
<name>A0A934QNY0_9PSEU</name>
<dbReference type="AlphaFoldDB" id="A0A934QNY0"/>
<dbReference type="PANTHER" id="PTHR31438">
    <property type="entry name" value="LYSINE N-ACYLTRANSFERASE C17G9.06C-RELATED"/>
    <property type="match status" value="1"/>
</dbReference>
<dbReference type="InterPro" id="IPR000182">
    <property type="entry name" value="GNAT_dom"/>
</dbReference>
<dbReference type="Pfam" id="PF13523">
    <property type="entry name" value="Acetyltransf_8"/>
    <property type="match status" value="1"/>
</dbReference>
<dbReference type="PROSITE" id="PS51186">
    <property type="entry name" value="GNAT"/>
    <property type="match status" value="1"/>
</dbReference>
<evidence type="ECO:0000256" key="5">
    <source>
        <dbReference type="ARBA" id="ARBA00031122"/>
    </source>
</evidence>